<dbReference type="SUPFAM" id="SSF53756">
    <property type="entry name" value="UDP-Glycosyltransferase/glycogen phosphorylase"/>
    <property type="match status" value="1"/>
</dbReference>
<dbReference type="Pfam" id="PF00534">
    <property type="entry name" value="Glycos_transf_1"/>
    <property type="match status" value="1"/>
</dbReference>
<dbReference type="InterPro" id="IPR028098">
    <property type="entry name" value="Glyco_trans_4-like_N"/>
</dbReference>
<evidence type="ECO:0000259" key="2">
    <source>
        <dbReference type="Pfam" id="PF13439"/>
    </source>
</evidence>
<dbReference type="AlphaFoldDB" id="A0A510UGH2"/>
<dbReference type="CDD" id="cd03811">
    <property type="entry name" value="GT4_GT28_WabH-like"/>
    <property type="match status" value="1"/>
</dbReference>
<dbReference type="PANTHER" id="PTHR12526">
    <property type="entry name" value="GLYCOSYLTRANSFERASE"/>
    <property type="match status" value="1"/>
</dbReference>
<reference evidence="3 4" key="1">
    <citation type="submission" date="2019-07" db="EMBL/GenBank/DDBJ databases">
        <title>Whole genome shotgun sequence of Aliivibrio fischeri NBRC 101058.</title>
        <authorList>
            <person name="Hosoyama A."/>
            <person name="Uohara A."/>
            <person name="Ohji S."/>
            <person name="Ichikawa N."/>
        </authorList>
    </citation>
    <scope>NUCLEOTIDE SEQUENCE [LARGE SCALE GENOMIC DNA]</scope>
    <source>
        <strain evidence="3 4">NBRC 101058</strain>
    </source>
</reference>
<evidence type="ECO:0000313" key="4">
    <source>
        <dbReference type="Proteomes" id="UP000321787"/>
    </source>
</evidence>
<gene>
    <name evidence="3" type="ORF">AFI02nite_17680</name>
</gene>
<comment type="caution">
    <text evidence="3">The sequence shown here is derived from an EMBL/GenBank/DDBJ whole genome shotgun (WGS) entry which is preliminary data.</text>
</comment>
<protein>
    <submittedName>
        <fullName evidence="3">Glycosyl transferase</fullName>
    </submittedName>
</protein>
<evidence type="ECO:0000313" key="3">
    <source>
        <dbReference type="EMBL" id="GEK13732.1"/>
    </source>
</evidence>
<dbReference type="GO" id="GO:0016757">
    <property type="term" value="F:glycosyltransferase activity"/>
    <property type="evidence" value="ECO:0007669"/>
    <property type="project" value="InterPro"/>
</dbReference>
<dbReference type="InterPro" id="IPR001296">
    <property type="entry name" value="Glyco_trans_1"/>
</dbReference>
<feature type="domain" description="Glycosyltransferase subfamily 4-like N-terminal" evidence="2">
    <location>
        <begin position="15"/>
        <end position="181"/>
    </location>
</feature>
<keyword evidence="3" id="KW-0808">Transferase</keyword>
<dbReference type="Pfam" id="PF13439">
    <property type="entry name" value="Glyco_transf_4"/>
    <property type="match status" value="1"/>
</dbReference>
<dbReference type="PANTHER" id="PTHR12526:SF630">
    <property type="entry name" value="GLYCOSYLTRANSFERASE"/>
    <property type="match status" value="1"/>
</dbReference>
<proteinExistence type="predicted"/>
<evidence type="ECO:0000259" key="1">
    <source>
        <dbReference type="Pfam" id="PF00534"/>
    </source>
</evidence>
<organism evidence="3 4">
    <name type="scientific">Aliivibrio fischeri</name>
    <name type="common">Vibrio fischeri</name>
    <dbReference type="NCBI Taxonomy" id="668"/>
    <lineage>
        <taxon>Bacteria</taxon>
        <taxon>Pseudomonadati</taxon>
        <taxon>Pseudomonadota</taxon>
        <taxon>Gammaproteobacteria</taxon>
        <taxon>Vibrionales</taxon>
        <taxon>Vibrionaceae</taxon>
        <taxon>Aliivibrio</taxon>
    </lineage>
</organism>
<dbReference type="RefSeq" id="WP_146863792.1">
    <property type="nucleotide sequence ID" value="NZ_BJTZ01000008.1"/>
</dbReference>
<feature type="domain" description="Glycosyl transferase family 1" evidence="1">
    <location>
        <begin position="194"/>
        <end position="337"/>
    </location>
</feature>
<dbReference type="Proteomes" id="UP000321787">
    <property type="component" value="Unassembled WGS sequence"/>
</dbReference>
<name>A0A510UGH2_ALIFS</name>
<dbReference type="EMBL" id="BJTZ01000008">
    <property type="protein sequence ID" value="GEK13732.1"/>
    <property type="molecule type" value="Genomic_DNA"/>
</dbReference>
<sequence length="360" mass="41373">MKKIIISIIPHLTGGGIERIVTQISSGLIREKNTETHIITTKPYSGSIPHDKSIIIHNLDITKRNKFNFRRTNKYKSKFIDNYIFNNISKNPDLVLAHQESTHKCMKYSTLNNLYFVIHSNISKSKLKNKNTIKRMFSILKLYNLYKNKNCICVSKGIKTDLENTFYIHHASVIYNAIDIKETILVANEPYNKLKNDYYIHVGNFTDAKRQDRLVESFIKSKVDKDLIMIGGGNFNLPKIKNIISSHKLKDKIKILGFKENPYPYIKDSQGLILSSDFEGFGMVLLEALALNIPIISTNCKSGPIEIVGEEGLHCLSDLTVDSLSEKIVELDKNPEKFKIKINEKFMLSYCIEQYYKLIK</sequence>
<dbReference type="Gene3D" id="3.40.50.2000">
    <property type="entry name" value="Glycogen Phosphorylase B"/>
    <property type="match status" value="2"/>
</dbReference>
<accession>A0A510UGH2</accession>
<dbReference type="GO" id="GO:1901135">
    <property type="term" value="P:carbohydrate derivative metabolic process"/>
    <property type="evidence" value="ECO:0007669"/>
    <property type="project" value="UniProtKB-ARBA"/>
</dbReference>